<dbReference type="Proteomes" id="UP000054538">
    <property type="component" value="Unassembled WGS sequence"/>
</dbReference>
<gene>
    <name evidence="1" type="ORF">PAXRUDRAFT_831813</name>
</gene>
<sequence>MTQASLSNLITQVTQSSLSDAPNNNERAEPFHWRIRAIHGARLASTSILPLHCLLVSWKAHSHIHSQSQSHRVAGQCLKNTDLSSFIVCQLETMDYGESKCDGKVVQGSYP</sequence>
<dbReference type="EMBL" id="KN825538">
    <property type="protein sequence ID" value="KIK88112.1"/>
    <property type="molecule type" value="Genomic_DNA"/>
</dbReference>
<keyword evidence="2" id="KW-1185">Reference proteome</keyword>
<evidence type="ECO:0000313" key="2">
    <source>
        <dbReference type="Proteomes" id="UP000054538"/>
    </source>
</evidence>
<reference evidence="1 2" key="1">
    <citation type="submission" date="2014-04" db="EMBL/GenBank/DDBJ databases">
        <authorList>
            <consortium name="DOE Joint Genome Institute"/>
            <person name="Kuo A."/>
            <person name="Kohler A."/>
            <person name="Jargeat P."/>
            <person name="Nagy L.G."/>
            <person name="Floudas D."/>
            <person name="Copeland A."/>
            <person name="Barry K.W."/>
            <person name="Cichocki N."/>
            <person name="Veneault-Fourrey C."/>
            <person name="LaButti K."/>
            <person name="Lindquist E.A."/>
            <person name="Lipzen A."/>
            <person name="Lundell T."/>
            <person name="Morin E."/>
            <person name="Murat C."/>
            <person name="Sun H."/>
            <person name="Tunlid A."/>
            <person name="Henrissat B."/>
            <person name="Grigoriev I.V."/>
            <person name="Hibbett D.S."/>
            <person name="Martin F."/>
            <person name="Nordberg H.P."/>
            <person name="Cantor M.N."/>
            <person name="Hua S.X."/>
        </authorList>
    </citation>
    <scope>NUCLEOTIDE SEQUENCE [LARGE SCALE GENOMIC DNA]</scope>
    <source>
        <strain evidence="1 2">Ve08.2h10</strain>
    </source>
</reference>
<protein>
    <submittedName>
        <fullName evidence="1">Uncharacterized protein</fullName>
    </submittedName>
</protein>
<reference evidence="2" key="2">
    <citation type="submission" date="2015-01" db="EMBL/GenBank/DDBJ databases">
        <title>Evolutionary Origins and Diversification of the Mycorrhizal Mutualists.</title>
        <authorList>
            <consortium name="DOE Joint Genome Institute"/>
            <consortium name="Mycorrhizal Genomics Consortium"/>
            <person name="Kohler A."/>
            <person name="Kuo A."/>
            <person name="Nagy L.G."/>
            <person name="Floudas D."/>
            <person name="Copeland A."/>
            <person name="Barry K.W."/>
            <person name="Cichocki N."/>
            <person name="Veneault-Fourrey C."/>
            <person name="LaButti K."/>
            <person name="Lindquist E.A."/>
            <person name="Lipzen A."/>
            <person name="Lundell T."/>
            <person name="Morin E."/>
            <person name="Murat C."/>
            <person name="Riley R."/>
            <person name="Ohm R."/>
            <person name="Sun H."/>
            <person name="Tunlid A."/>
            <person name="Henrissat B."/>
            <person name="Grigoriev I.V."/>
            <person name="Hibbett D.S."/>
            <person name="Martin F."/>
        </authorList>
    </citation>
    <scope>NUCLEOTIDE SEQUENCE [LARGE SCALE GENOMIC DNA]</scope>
    <source>
        <strain evidence="2">Ve08.2h10</strain>
    </source>
</reference>
<dbReference type="AlphaFoldDB" id="A0A0D0CWK2"/>
<proteinExistence type="predicted"/>
<organism evidence="1 2">
    <name type="scientific">Paxillus rubicundulus Ve08.2h10</name>
    <dbReference type="NCBI Taxonomy" id="930991"/>
    <lineage>
        <taxon>Eukaryota</taxon>
        <taxon>Fungi</taxon>
        <taxon>Dikarya</taxon>
        <taxon>Basidiomycota</taxon>
        <taxon>Agaricomycotina</taxon>
        <taxon>Agaricomycetes</taxon>
        <taxon>Agaricomycetidae</taxon>
        <taxon>Boletales</taxon>
        <taxon>Paxilineae</taxon>
        <taxon>Paxillaceae</taxon>
        <taxon>Paxillus</taxon>
    </lineage>
</organism>
<dbReference type="InParanoid" id="A0A0D0CWK2"/>
<dbReference type="HOGENOM" id="CLU_2159230_0_0_1"/>
<accession>A0A0D0CWK2</accession>
<evidence type="ECO:0000313" key="1">
    <source>
        <dbReference type="EMBL" id="KIK88112.1"/>
    </source>
</evidence>
<name>A0A0D0CWK2_9AGAM</name>